<dbReference type="Proteomes" id="UP000460287">
    <property type="component" value="Unassembled WGS sequence"/>
</dbReference>
<feature type="compositionally biased region" description="Low complexity" evidence="1">
    <location>
        <begin position="334"/>
        <end position="370"/>
    </location>
</feature>
<organism evidence="2 3">
    <name type="scientific">Inconstantimicrobium porci</name>
    <dbReference type="NCBI Taxonomy" id="2652291"/>
    <lineage>
        <taxon>Bacteria</taxon>
        <taxon>Bacillati</taxon>
        <taxon>Bacillota</taxon>
        <taxon>Clostridia</taxon>
        <taxon>Eubacteriales</taxon>
        <taxon>Clostridiaceae</taxon>
        <taxon>Inconstantimicrobium</taxon>
    </lineage>
</organism>
<proteinExistence type="predicted"/>
<keyword evidence="3" id="KW-1185">Reference proteome</keyword>
<dbReference type="AlphaFoldDB" id="A0A7X2MWF5"/>
<reference evidence="2 3" key="1">
    <citation type="submission" date="2019-08" db="EMBL/GenBank/DDBJ databases">
        <title>In-depth cultivation of the pig gut microbiome towards novel bacterial diversity and tailored functional studies.</title>
        <authorList>
            <person name="Wylensek D."/>
            <person name="Hitch T.C.A."/>
            <person name="Clavel T."/>
        </authorList>
    </citation>
    <scope>NUCLEOTIDE SEQUENCE [LARGE SCALE GENOMIC DNA]</scope>
    <source>
        <strain evidence="2 3">WCA-383-APC-5B</strain>
    </source>
</reference>
<gene>
    <name evidence="2" type="ORF">FYJ33_02465</name>
</gene>
<dbReference type="EMBL" id="VULX01000002">
    <property type="protein sequence ID" value="MSR90311.1"/>
    <property type="molecule type" value="Genomic_DNA"/>
</dbReference>
<name>A0A7X2MWF5_9CLOT</name>
<dbReference type="RefSeq" id="WP_154530198.1">
    <property type="nucleotide sequence ID" value="NZ_VULX01000002.1"/>
</dbReference>
<feature type="region of interest" description="Disordered" evidence="1">
    <location>
        <begin position="95"/>
        <end position="126"/>
    </location>
</feature>
<comment type="caution">
    <text evidence="2">The sequence shown here is derived from an EMBL/GenBank/DDBJ whole genome shotgun (WGS) entry which is preliminary data.</text>
</comment>
<sequence>MINLLLRKGDTYVKEEYVKKSKPNDIVFNNLDLKGLTLDKLYINTTVTNNSITIPSEVIENLNLSTGTNYLATHFSNGYVLSGVLGINIVDNSVDDTPIPDTKPEDKPSEDNKPDNDSKPDEDAPIIKYPGMNYQNPKYDLNNPNEITITDVNFNGTTLKSIIINSRILDSNYFSTTDTSIIIPSSTLQALHLVEGNYQVTYIFSNGVSMAAYSDITAFRSKNTIIKEPIKVSIDENKNEDIEIPNLIPEGKKVASITINNVVLNVIYRNEQFARIALLNISPVVYIDGSKLIIPTDTIKYINSTSDSYNININLNDNSTISQQFVLSAKPVDNDNNIADNNNSSNDNSTAGVNNSSSSDNASDNNSISNEDTTNSNIIKPIASSTEKEKITKYKKRSQPPLFFIFSAIINYST</sequence>
<evidence type="ECO:0000256" key="1">
    <source>
        <dbReference type="SAM" id="MobiDB-lite"/>
    </source>
</evidence>
<protein>
    <submittedName>
        <fullName evidence="2">Uncharacterized protein</fullName>
    </submittedName>
</protein>
<feature type="compositionally biased region" description="Basic and acidic residues" evidence="1">
    <location>
        <begin position="102"/>
        <end position="122"/>
    </location>
</feature>
<feature type="region of interest" description="Disordered" evidence="1">
    <location>
        <begin position="332"/>
        <end position="381"/>
    </location>
</feature>
<accession>A0A7X2MWF5</accession>
<evidence type="ECO:0000313" key="3">
    <source>
        <dbReference type="Proteomes" id="UP000460287"/>
    </source>
</evidence>
<evidence type="ECO:0000313" key="2">
    <source>
        <dbReference type="EMBL" id="MSR90311.1"/>
    </source>
</evidence>